<dbReference type="InterPro" id="IPR052059">
    <property type="entry name" value="CR_Ser/Thr_kinase"/>
</dbReference>
<dbReference type="AlphaFoldDB" id="H9MB15"/>
<protein>
    <recommendedName>
        <fullName evidence="7">S-locus receptor kinase C-terminal domain-containing protein</fullName>
    </recommendedName>
</protein>
<evidence type="ECO:0000256" key="4">
    <source>
        <dbReference type="ARBA" id="ARBA00022840"/>
    </source>
</evidence>
<dbReference type="GO" id="GO:0005524">
    <property type="term" value="F:ATP binding"/>
    <property type="evidence" value="ECO:0007669"/>
    <property type="project" value="UniProtKB-KW"/>
</dbReference>
<name>H9MB15_PINRA</name>
<organism evidence="6">
    <name type="scientific">Pinus radiata</name>
    <name type="common">Monterey pine</name>
    <name type="synonym">Pinus insignis</name>
    <dbReference type="NCBI Taxonomy" id="3347"/>
    <lineage>
        <taxon>Eukaryota</taxon>
        <taxon>Viridiplantae</taxon>
        <taxon>Streptophyta</taxon>
        <taxon>Embryophyta</taxon>
        <taxon>Tracheophyta</taxon>
        <taxon>Spermatophyta</taxon>
        <taxon>Pinopsida</taxon>
        <taxon>Pinidae</taxon>
        <taxon>Conifers I</taxon>
        <taxon>Pinales</taxon>
        <taxon>Pinaceae</taxon>
        <taxon>Pinus</taxon>
        <taxon>Pinus subgen. Pinus</taxon>
    </lineage>
</organism>
<evidence type="ECO:0000256" key="3">
    <source>
        <dbReference type="ARBA" id="ARBA00022777"/>
    </source>
</evidence>
<evidence type="ECO:0000313" key="6">
    <source>
        <dbReference type="EMBL" id="AEW08311.1"/>
    </source>
</evidence>
<proteinExistence type="predicted"/>
<dbReference type="PANTHER" id="PTHR47973">
    <property type="entry name" value="CYSTEINE-RICH RECEPTOR-LIKE PROTEIN KINASE 3"/>
    <property type="match status" value="1"/>
</dbReference>
<dbReference type="EMBL" id="JQ262748">
    <property type="protein sequence ID" value="AEW08311.1"/>
    <property type="molecule type" value="Genomic_DNA"/>
</dbReference>
<feature type="compositionally biased region" description="Low complexity" evidence="5">
    <location>
        <begin position="114"/>
        <end position="140"/>
    </location>
</feature>
<sequence length="140" mass="15083">GRKNTDYSLSPEMQMLLGWAWKLYKRGDILQMIDSTIIETCDQAQALRWIHVGLLCTQSDSSLRPPMSTVILMLSSHSVTLPDPKKPAFMNSRASQNSKSTSSAHSHVSRKTKSSSSGSGLSHSHASGTSTSSSVLSASS</sequence>
<evidence type="ECO:0000256" key="5">
    <source>
        <dbReference type="SAM" id="MobiDB-lite"/>
    </source>
</evidence>
<evidence type="ECO:0000256" key="1">
    <source>
        <dbReference type="ARBA" id="ARBA00022679"/>
    </source>
</evidence>
<feature type="non-terminal residue" evidence="6">
    <location>
        <position position="1"/>
    </location>
</feature>
<reference evidence="6" key="1">
    <citation type="submission" date="2011-12" db="EMBL/GenBank/DDBJ databases">
        <title>Nucleotide Diversity and Divergence in the Loblolly Pine Gene Space.</title>
        <authorList>
            <person name="Neale D.B."/>
            <person name="Wegrzyn J.L."/>
            <person name="Lee J.M."/>
            <person name="Eckert A.J."/>
            <person name="Liechty J.D."/>
            <person name="Stevens K.A."/>
            <person name="Langley C.H."/>
        </authorList>
    </citation>
    <scope>NUCLEOTIDE SEQUENCE</scope>
    <source>
        <strain evidence="6">5586</strain>
        <tissue evidence="6">Megagametophyte</tissue>
    </source>
</reference>
<accession>H9MB15</accession>
<keyword evidence="3" id="KW-0418">Kinase</keyword>
<feature type="non-terminal residue" evidence="6">
    <location>
        <position position="140"/>
    </location>
</feature>
<gene>
    <name evidence="6" type="ORF">2_6183_01</name>
</gene>
<keyword evidence="2" id="KW-0547">Nucleotide-binding</keyword>
<feature type="compositionally biased region" description="Low complexity" evidence="5">
    <location>
        <begin position="91"/>
        <end position="106"/>
    </location>
</feature>
<evidence type="ECO:0008006" key="7">
    <source>
        <dbReference type="Google" id="ProtNLM"/>
    </source>
</evidence>
<dbReference type="GO" id="GO:0016301">
    <property type="term" value="F:kinase activity"/>
    <property type="evidence" value="ECO:0007669"/>
    <property type="project" value="UniProtKB-KW"/>
</dbReference>
<keyword evidence="4" id="KW-0067">ATP-binding</keyword>
<dbReference type="Gene3D" id="1.10.510.10">
    <property type="entry name" value="Transferase(Phosphotransferase) domain 1"/>
    <property type="match status" value="1"/>
</dbReference>
<keyword evidence="1" id="KW-0808">Transferase</keyword>
<feature type="region of interest" description="Disordered" evidence="5">
    <location>
        <begin position="80"/>
        <end position="140"/>
    </location>
</feature>
<evidence type="ECO:0000256" key="2">
    <source>
        <dbReference type="ARBA" id="ARBA00022741"/>
    </source>
</evidence>